<feature type="compositionally biased region" description="Low complexity" evidence="2">
    <location>
        <begin position="36"/>
        <end position="52"/>
    </location>
</feature>
<evidence type="ECO:0000256" key="2">
    <source>
        <dbReference type="SAM" id="MobiDB-lite"/>
    </source>
</evidence>
<keyword evidence="3" id="KW-0732">Signal</keyword>
<reference evidence="5" key="1">
    <citation type="submission" date="2014-09" db="EMBL/GenBank/DDBJ databases">
        <authorList>
            <person name="Magalhaes I.L.F."/>
            <person name="Oliveira U."/>
            <person name="Santos F.R."/>
            <person name="Vidigal T.H.D.A."/>
            <person name="Brescovit A.D."/>
            <person name="Santos A.J."/>
        </authorList>
    </citation>
    <scope>NUCLEOTIDE SEQUENCE</scope>
</reference>
<evidence type="ECO:0000313" key="5">
    <source>
        <dbReference type="EMBL" id="AIW81377.1"/>
    </source>
</evidence>
<organism evidence="5">
    <name type="scientific">uncultured bacterium TB306_p</name>
    <dbReference type="NCBI Taxonomy" id="1552137"/>
    <lineage>
        <taxon>Bacteria</taxon>
        <taxon>environmental samples</taxon>
    </lineage>
</organism>
<dbReference type="InterPro" id="IPR037066">
    <property type="entry name" value="Plug_dom_sf"/>
</dbReference>
<dbReference type="Pfam" id="PF07715">
    <property type="entry name" value="Plug"/>
    <property type="match status" value="1"/>
</dbReference>
<keyword evidence="1" id="KW-1134">Transmembrane beta strand</keyword>
<dbReference type="PANTHER" id="PTHR47234:SF3">
    <property type="entry name" value="SECRETIN_TONB SHORT N-TERMINAL DOMAIN-CONTAINING PROTEIN"/>
    <property type="match status" value="1"/>
</dbReference>
<evidence type="ECO:0000256" key="3">
    <source>
        <dbReference type="SAM" id="SignalP"/>
    </source>
</evidence>
<comment type="subcellular location">
    <subcellularLocation>
        <location evidence="1">Cell outer membrane</location>
        <topology evidence="1">Multi-pass membrane protein</topology>
    </subcellularLocation>
</comment>
<dbReference type="GO" id="GO:0009279">
    <property type="term" value="C:cell outer membrane"/>
    <property type="evidence" value="ECO:0007669"/>
    <property type="project" value="UniProtKB-SubCell"/>
</dbReference>
<comment type="similarity">
    <text evidence="1">Belongs to the TonB-dependent receptor family.</text>
</comment>
<protein>
    <submittedName>
        <fullName evidence="5">TonB-dependent receptor</fullName>
    </submittedName>
</protein>
<dbReference type="PANTHER" id="PTHR47234">
    <property type="match status" value="1"/>
</dbReference>
<keyword evidence="5" id="KW-0675">Receptor</keyword>
<evidence type="ECO:0000259" key="4">
    <source>
        <dbReference type="Pfam" id="PF07715"/>
    </source>
</evidence>
<sequence length="551" mass="58040">MHIHAGEAAMRATKFLLLTSAASMVVAVPSWAQTMEAPPEATAADAAPQAEQAPDESPDESIVVVGTRIKGSKITEALPVTVLGAEDIANTAAASGDELYRSIPQMGDVSFNSSYLPNSSNSARGDVGSVNLRNLGVGNTLTLLNGRRVVWHPTSRADDNLVPVLTYNSNAIPVAGIERLEVLRDGAAAIYGSDAVAGVVNTVLRRDFDGGELSVQYGMAEGTHLHEFNANAIVGHNFGDGRGNVTLFADYTDRSALKAHDQYYTESANKSALFQGTDFEGVATLDGRSTITPWGSFTTVGNRRVSIGTNSLTNASGQFHIQPGTNAGCQAAMGGGLCVDDGTNTATADRNLRFDAPYAYNTDVMPAVKRLNVFLTSHYEVADGVELFGEAGYYRAQTDSYQAPTGTLSSGPIVVPASNYWNPFGATLLPNGQINPNRIAGINAPAAGLPITISSYNFADVGPNLVNVKNEQFRLLAGLRFEGFGFDWETAAVYSEASVRDRSDGISATLLQRQLALSTPDAYNPFNGGNIADPSGADTTLSNAAAIDAIR</sequence>
<keyword evidence="1" id="KW-0472">Membrane</keyword>
<dbReference type="EMBL" id="KM669724">
    <property type="protein sequence ID" value="AIW81377.1"/>
    <property type="molecule type" value="Genomic_DNA"/>
</dbReference>
<evidence type="ECO:0000256" key="1">
    <source>
        <dbReference type="PROSITE-ProRule" id="PRU01360"/>
    </source>
</evidence>
<feature type="region of interest" description="Disordered" evidence="2">
    <location>
        <begin position="36"/>
        <end position="60"/>
    </location>
</feature>
<proteinExistence type="inferred from homology"/>
<dbReference type="InterPro" id="IPR012910">
    <property type="entry name" value="Plug_dom"/>
</dbReference>
<name>A0A0K0LBJ8_9BACT</name>
<keyword evidence="1" id="KW-0812">Transmembrane</keyword>
<dbReference type="AlphaFoldDB" id="A0A0K0LBJ8"/>
<dbReference type="SUPFAM" id="SSF56935">
    <property type="entry name" value="Porins"/>
    <property type="match status" value="1"/>
</dbReference>
<feature type="chain" id="PRO_5005450969" evidence="3">
    <location>
        <begin position="33"/>
        <end position="551"/>
    </location>
</feature>
<dbReference type="PROSITE" id="PS52016">
    <property type="entry name" value="TONB_DEPENDENT_REC_3"/>
    <property type="match status" value="1"/>
</dbReference>
<keyword evidence="1" id="KW-0813">Transport</keyword>
<feature type="domain" description="TonB-dependent receptor plug" evidence="4">
    <location>
        <begin position="77"/>
        <end position="199"/>
    </location>
</feature>
<dbReference type="Gene3D" id="2.170.130.10">
    <property type="entry name" value="TonB-dependent receptor, plug domain"/>
    <property type="match status" value="1"/>
</dbReference>
<accession>A0A0K0LBJ8</accession>
<feature type="signal peptide" evidence="3">
    <location>
        <begin position="1"/>
        <end position="32"/>
    </location>
</feature>
<keyword evidence="1" id="KW-0998">Cell outer membrane</keyword>
<dbReference type="InterPro" id="IPR039426">
    <property type="entry name" value="TonB-dep_rcpt-like"/>
</dbReference>